<dbReference type="InterPro" id="IPR005017">
    <property type="entry name" value="OMPP1/FadL/TodX"/>
</dbReference>
<sequence length="455" mass="48802">MKNNKIVYLAVATALGSLSTTAHSAGFQLAETSATGLGRAFAGEAAMADNASAQFRNPALLSYLADTQVSAGGIYVNPNVDIDGTNTNISNGKKTATSTDDVAHDAVIPNFYFAHQIDDRLTAGLALATNFGMETELGNDFTGTQFGNEAAVTTFEINPNIAWKATEQLRLGAGIRYVLGEGSIGAKSSTDSKLPTSAGALAGSPVPAHSTLKYMEGDDRAWGWQLGAVYDINDMHRVGVNYRSEVNLTLDGHAEGLTYNLAAIQKGQLSGADYLSGNHYSGSMDLTLPATAEFSSLHQLTEQWAVHTSINWTEWSSFDKLEANIPSLSSDPKMVKVENWEDNYRLAIGTTYQWDQKLTLRSGVAYDTSAVSDKNRTLTIPETDRIWLSVGAGYDVTSKLTLDAAFTYVFAKDAPVKEPRDGIESDKSGSAFGGNFEGETTGNVWLVGVQASYRF</sequence>
<reference evidence="9 10" key="1">
    <citation type="journal article" date="2017" name="Genome Announc.">
        <title>Draft Genome Sequences of Salinivibrio proteolyticus, Salinivibrio sharmensis, Salinivibrio siamensis, Salinivibrio costicola subsp. alcaliphilus, Salinivibrio costicola subsp. vallismortis, and 29 New Isolates Belonging to the Genus Salinivibrio.</title>
        <authorList>
            <person name="Lopez-Hermoso C."/>
            <person name="de la Haba R.R."/>
            <person name="Sanchez-Porro C."/>
            <person name="Bayliss S.C."/>
            <person name="Feil E.J."/>
            <person name="Ventosa A."/>
        </authorList>
    </citation>
    <scope>NUCLEOTIDE SEQUENCE [LARGE SCALE GENOMIC DNA]</scope>
    <source>
        <strain evidence="9 10">AL184</strain>
    </source>
</reference>
<evidence type="ECO:0000256" key="3">
    <source>
        <dbReference type="ARBA" id="ARBA00022452"/>
    </source>
</evidence>
<gene>
    <name evidence="9" type="ORF">BZG00_09365</name>
</gene>
<comment type="similarity">
    <text evidence="2">Belongs to the OmpP1/FadL family.</text>
</comment>
<dbReference type="RefSeq" id="WP_077659340.1">
    <property type="nucleotide sequence ID" value="NZ_CP040021.1"/>
</dbReference>
<keyword evidence="6" id="KW-0472">Membrane</keyword>
<proteinExistence type="inferred from homology"/>
<keyword evidence="4" id="KW-0812">Transmembrane</keyword>
<name>A0AB36JXJ8_9GAMM</name>
<dbReference type="Proteomes" id="UP000189021">
    <property type="component" value="Unassembled WGS sequence"/>
</dbReference>
<accession>A0AB36JXJ8</accession>
<dbReference type="GO" id="GO:0009279">
    <property type="term" value="C:cell outer membrane"/>
    <property type="evidence" value="ECO:0007669"/>
    <property type="project" value="UniProtKB-SubCell"/>
</dbReference>
<organism evidence="9 10">
    <name type="scientific">Salinivibrio kushneri</name>
    <dbReference type="NCBI Taxonomy" id="1908198"/>
    <lineage>
        <taxon>Bacteria</taxon>
        <taxon>Pseudomonadati</taxon>
        <taxon>Pseudomonadota</taxon>
        <taxon>Gammaproteobacteria</taxon>
        <taxon>Vibrionales</taxon>
        <taxon>Vibrionaceae</taxon>
        <taxon>Salinivibrio</taxon>
    </lineage>
</organism>
<dbReference type="EMBL" id="MUEK01000008">
    <property type="protein sequence ID" value="OOE39399.1"/>
    <property type="molecule type" value="Genomic_DNA"/>
</dbReference>
<dbReference type="Pfam" id="PF03349">
    <property type="entry name" value="Toluene_X"/>
    <property type="match status" value="1"/>
</dbReference>
<evidence type="ECO:0000313" key="9">
    <source>
        <dbReference type="EMBL" id="OOE39399.1"/>
    </source>
</evidence>
<feature type="chain" id="PRO_5044334588" evidence="8">
    <location>
        <begin position="25"/>
        <end position="455"/>
    </location>
</feature>
<keyword evidence="5 8" id="KW-0732">Signal</keyword>
<evidence type="ECO:0000256" key="7">
    <source>
        <dbReference type="ARBA" id="ARBA00023237"/>
    </source>
</evidence>
<comment type="subcellular location">
    <subcellularLocation>
        <location evidence="1">Cell outer membrane</location>
        <topology evidence="1">Multi-pass membrane protein</topology>
    </subcellularLocation>
</comment>
<evidence type="ECO:0000256" key="4">
    <source>
        <dbReference type="ARBA" id="ARBA00022692"/>
    </source>
</evidence>
<evidence type="ECO:0000256" key="6">
    <source>
        <dbReference type="ARBA" id="ARBA00023136"/>
    </source>
</evidence>
<protein>
    <submittedName>
        <fullName evidence="9">Aromatic hydrocarbon degradation protein</fullName>
    </submittedName>
</protein>
<dbReference type="PANTHER" id="PTHR35093">
    <property type="entry name" value="OUTER MEMBRANE PROTEIN NMB0088-RELATED"/>
    <property type="match status" value="1"/>
</dbReference>
<dbReference type="SUPFAM" id="SSF56935">
    <property type="entry name" value="Porins"/>
    <property type="match status" value="1"/>
</dbReference>
<keyword evidence="7" id="KW-0998">Cell outer membrane</keyword>
<keyword evidence="3" id="KW-1134">Transmembrane beta strand</keyword>
<dbReference type="AlphaFoldDB" id="A0AB36JXJ8"/>
<evidence type="ECO:0000256" key="8">
    <source>
        <dbReference type="SAM" id="SignalP"/>
    </source>
</evidence>
<dbReference type="PANTHER" id="PTHR35093:SF8">
    <property type="entry name" value="OUTER MEMBRANE PROTEIN NMB0088-RELATED"/>
    <property type="match status" value="1"/>
</dbReference>
<evidence type="ECO:0000313" key="10">
    <source>
        <dbReference type="Proteomes" id="UP000189021"/>
    </source>
</evidence>
<feature type="signal peptide" evidence="8">
    <location>
        <begin position="1"/>
        <end position="24"/>
    </location>
</feature>
<evidence type="ECO:0000256" key="2">
    <source>
        <dbReference type="ARBA" id="ARBA00008163"/>
    </source>
</evidence>
<evidence type="ECO:0000256" key="5">
    <source>
        <dbReference type="ARBA" id="ARBA00022729"/>
    </source>
</evidence>
<evidence type="ECO:0000256" key="1">
    <source>
        <dbReference type="ARBA" id="ARBA00004571"/>
    </source>
</evidence>
<comment type="caution">
    <text evidence="9">The sequence shown here is derived from an EMBL/GenBank/DDBJ whole genome shotgun (WGS) entry which is preliminary data.</text>
</comment>
<dbReference type="GO" id="GO:0015483">
    <property type="term" value="F:long-chain fatty acid transporting porin activity"/>
    <property type="evidence" value="ECO:0007669"/>
    <property type="project" value="TreeGrafter"/>
</dbReference>
<dbReference type="Gene3D" id="2.40.160.60">
    <property type="entry name" value="Outer membrane protein transport protein (OMPP1/FadL/TodX)"/>
    <property type="match status" value="1"/>
</dbReference>
<keyword evidence="10" id="KW-1185">Reference proteome</keyword>